<protein>
    <recommendedName>
        <fullName evidence="13">NB-ARC domain-containing protein</fullName>
    </recommendedName>
</protein>
<comment type="caution">
    <text evidence="11">The sequence shown here is derived from an EMBL/GenBank/DDBJ whole genome shotgun (WGS) entry which is preliminary data.</text>
</comment>
<dbReference type="EMBL" id="JARPOI010000006">
    <property type="protein sequence ID" value="KAJ9178301.1"/>
    <property type="molecule type" value="Genomic_DNA"/>
</dbReference>
<evidence type="ECO:0000256" key="6">
    <source>
        <dbReference type="ARBA" id="ARBA00022840"/>
    </source>
</evidence>
<dbReference type="Pfam" id="PF00931">
    <property type="entry name" value="NB-ARC"/>
    <property type="match status" value="1"/>
</dbReference>
<feature type="domain" description="Disease resistance protein At4g27190-like leucine-rich repeats" evidence="9">
    <location>
        <begin position="742"/>
        <end position="850"/>
    </location>
</feature>
<evidence type="ECO:0000256" key="1">
    <source>
        <dbReference type="ARBA" id="ARBA00008894"/>
    </source>
</evidence>
<dbReference type="Gene3D" id="1.10.8.430">
    <property type="entry name" value="Helical domain of apoptotic protease-activating factors"/>
    <property type="match status" value="1"/>
</dbReference>
<dbReference type="SUPFAM" id="SSF52540">
    <property type="entry name" value="P-loop containing nucleoside triphosphate hydrolases"/>
    <property type="match status" value="1"/>
</dbReference>
<dbReference type="PRINTS" id="PR00364">
    <property type="entry name" value="DISEASERSIST"/>
</dbReference>
<reference evidence="11" key="1">
    <citation type="journal article" date="2023" name="Plant Biotechnol. J.">
        <title>Chromosome-level wild Hevea brasiliensis genome provides new tools for genomic-assisted breeding and valuable loci to elevate rubber yield.</title>
        <authorList>
            <person name="Cheng H."/>
            <person name="Song X."/>
            <person name="Hu Y."/>
            <person name="Wu T."/>
            <person name="Yang Q."/>
            <person name="An Z."/>
            <person name="Feng S."/>
            <person name="Deng Z."/>
            <person name="Wu W."/>
            <person name="Zeng X."/>
            <person name="Tu M."/>
            <person name="Wang X."/>
            <person name="Huang H."/>
        </authorList>
    </citation>
    <scope>NUCLEOTIDE SEQUENCE</scope>
    <source>
        <strain evidence="11">MT/VB/25A 57/8</strain>
    </source>
</reference>
<dbReference type="Gene3D" id="1.10.10.10">
    <property type="entry name" value="Winged helix-like DNA-binding domain superfamily/Winged helix DNA-binding domain"/>
    <property type="match status" value="1"/>
</dbReference>
<dbReference type="InterPro" id="IPR055414">
    <property type="entry name" value="LRR_R13L4/SHOC2-like"/>
</dbReference>
<feature type="domain" description="NB-ARC" evidence="8">
    <location>
        <begin position="44"/>
        <end position="209"/>
    </location>
</feature>
<accession>A0ABQ9MDR6</accession>
<evidence type="ECO:0000259" key="9">
    <source>
        <dbReference type="Pfam" id="PF23247"/>
    </source>
</evidence>
<evidence type="ECO:0000313" key="11">
    <source>
        <dbReference type="EMBL" id="KAJ9178301.1"/>
    </source>
</evidence>
<evidence type="ECO:0000259" key="8">
    <source>
        <dbReference type="Pfam" id="PF00931"/>
    </source>
</evidence>
<keyword evidence="6" id="KW-0067">ATP-binding</keyword>
<evidence type="ECO:0000313" key="12">
    <source>
        <dbReference type="Proteomes" id="UP001174677"/>
    </source>
</evidence>
<dbReference type="Pfam" id="PF23598">
    <property type="entry name" value="LRR_14"/>
    <property type="match status" value="1"/>
</dbReference>
<dbReference type="InterPro" id="IPR050905">
    <property type="entry name" value="Plant_NBS-LRR"/>
</dbReference>
<evidence type="ECO:0008006" key="13">
    <source>
        <dbReference type="Google" id="ProtNLM"/>
    </source>
</evidence>
<dbReference type="Gene3D" id="3.40.50.300">
    <property type="entry name" value="P-loop containing nucleotide triphosphate hydrolases"/>
    <property type="match status" value="1"/>
</dbReference>
<dbReference type="Gene3D" id="3.80.10.10">
    <property type="entry name" value="Ribonuclease Inhibitor"/>
    <property type="match status" value="2"/>
</dbReference>
<evidence type="ECO:0000256" key="4">
    <source>
        <dbReference type="ARBA" id="ARBA00022741"/>
    </source>
</evidence>
<dbReference type="Proteomes" id="UP001174677">
    <property type="component" value="Chromosome 6"/>
</dbReference>
<dbReference type="PANTHER" id="PTHR33463">
    <property type="entry name" value="NB-ARC DOMAIN-CONTAINING PROTEIN-RELATED"/>
    <property type="match status" value="1"/>
</dbReference>
<gene>
    <name evidence="11" type="ORF">P3X46_010195</name>
</gene>
<feature type="region of interest" description="Disordered" evidence="7">
    <location>
        <begin position="1"/>
        <end position="32"/>
    </location>
</feature>
<dbReference type="InterPro" id="IPR032675">
    <property type="entry name" value="LRR_dom_sf"/>
</dbReference>
<proteinExistence type="inferred from homology"/>
<organism evidence="11 12">
    <name type="scientific">Hevea brasiliensis</name>
    <name type="common">Para rubber tree</name>
    <name type="synonym">Siphonia brasiliensis</name>
    <dbReference type="NCBI Taxonomy" id="3981"/>
    <lineage>
        <taxon>Eukaryota</taxon>
        <taxon>Viridiplantae</taxon>
        <taxon>Streptophyta</taxon>
        <taxon>Embryophyta</taxon>
        <taxon>Tracheophyta</taxon>
        <taxon>Spermatophyta</taxon>
        <taxon>Magnoliopsida</taxon>
        <taxon>eudicotyledons</taxon>
        <taxon>Gunneridae</taxon>
        <taxon>Pentapetalae</taxon>
        <taxon>rosids</taxon>
        <taxon>fabids</taxon>
        <taxon>Malpighiales</taxon>
        <taxon>Euphorbiaceae</taxon>
        <taxon>Crotonoideae</taxon>
        <taxon>Micrandreae</taxon>
        <taxon>Hevea</taxon>
    </lineage>
</organism>
<dbReference type="SUPFAM" id="SSF52058">
    <property type="entry name" value="L domain-like"/>
    <property type="match status" value="1"/>
</dbReference>
<comment type="similarity">
    <text evidence="1">Belongs to the disease resistance NB-LRR family.</text>
</comment>
<evidence type="ECO:0000256" key="5">
    <source>
        <dbReference type="ARBA" id="ARBA00022821"/>
    </source>
</evidence>
<evidence type="ECO:0000259" key="10">
    <source>
        <dbReference type="Pfam" id="PF23598"/>
    </source>
</evidence>
<dbReference type="InterPro" id="IPR042197">
    <property type="entry name" value="Apaf_helical"/>
</dbReference>
<dbReference type="InterPro" id="IPR057135">
    <property type="entry name" value="At4g27190-like_LRR"/>
</dbReference>
<keyword evidence="4" id="KW-0547">Nucleotide-binding</keyword>
<sequence>METKAEEIDSFTNQMSSDKAMVDREPVAPASHSFRKKEELSWVKNNVDRILDSLGQEKMKKIGVFAFAGMGKSTIFESLYDRSRESGLFHHVIFVKVEENDREEKIRQSILEQLNLKLNVGEIRTAHRIAHTISTALHNRKYLLMLDQVSEEIDLKELGIYDSHSDGKVVVATRYKSVCDNMNMDDSWELEHMSERDALVLFRQIAGEAADYERNKHEAKRIVKECGGMPLLINAVATYLKSEENDEVWSDCLWKLQSSTYDDDLGPFSESYNVFKLVYDRLNDYRKKCFLYGALYPLDHQIYEDHLIECWRAEQFIPATEGSNTGQVFRRARHEGHATIRCLINACLLKRCRKVKYVTIPYLFRNWALKTGEGVSSLVIPSNGMGMCQDPKWISLKCNDLSSSLPRVSYHMVTTLFLQRNEGLDLEQIRDHIFVLKSRLRVLDLGYTGIKSLPSSISNLINLKALYLNNCSELGELPAKIKKLKSIEILDICQTGISHWPDEIGDMTGLRCLRVSFVRNVGNHHHNEVQPWKIIARLPSLEELTIVVDEVYQNQWNGIFLDEKWNNVAQEIAEEVAKLKFLTTLHIYFPSVKCLDAFIRESKSWNEKDGQWGEKTFRSFKITVGSFSRHYEIDMNEHKAERHLKFFAYNELSDFHGSLSTISEVLKQACTFELIGHKTIEDLSGFGINNMAGLKVCAIKDCNQMKTIISGNNEEDAALKELKQLHLINLSKLTSICEGLMGEESFASLTTLIISNCHELSVILSIKMIQRITLLEHLRVENCSKTTDIIGVSEQDGNNPTPSLPRLKSLQLVNLSILQNFCQNVTLNGPSLRAMEIDQCWMLQNLPLSLNNTENLRLIKCHESWWNQLNLEPHTRSRYQAFCHFI</sequence>
<dbReference type="InterPro" id="IPR027417">
    <property type="entry name" value="P-loop_NTPase"/>
</dbReference>
<dbReference type="InterPro" id="IPR036388">
    <property type="entry name" value="WH-like_DNA-bd_sf"/>
</dbReference>
<keyword evidence="3" id="KW-0677">Repeat</keyword>
<dbReference type="InterPro" id="IPR002182">
    <property type="entry name" value="NB-ARC"/>
</dbReference>
<evidence type="ECO:0000256" key="7">
    <source>
        <dbReference type="SAM" id="MobiDB-lite"/>
    </source>
</evidence>
<dbReference type="Pfam" id="PF23247">
    <property type="entry name" value="LRR_RPS2"/>
    <property type="match status" value="1"/>
</dbReference>
<dbReference type="PANTHER" id="PTHR33463:SF186">
    <property type="entry name" value="NB-ARC DOMAIN-CONTAINING PROTEIN"/>
    <property type="match status" value="1"/>
</dbReference>
<keyword evidence="2" id="KW-0433">Leucine-rich repeat</keyword>
<evidence type="ECO:0000256" key="2">
    <source>
        <dbReference type="ARBA" id="ARBA00022614"/>
    </source>
</evidence>
<name>A0ABQ9MDR6_HEVBR</name>
<feature type="domain" description="Disease resistance R13L4/SHOC-2-like LRR" evidence="10">
    <location>
        <begin position="440"/>
        <end position="552"/>
    </location>
</feature>
<keyword evidence="12" id="KW-1185">Reference proteome</keyword>
<keyword evidence="5" id="KW-0611">Plant defense</keyword>
<evidence type="ECO:0000256" key="3">
    <source>
        <dbReference type="ARBA" id="ARBA00022737"/>
    </source>
</evidence>